<feature type="transmembrane region" description="Helical" evidence="2">
    <location>
        <begin position="247"/>
        <end position="264"/>
    </location>
</feature>
<dbReference type="SUPFAM" id="SSF81606">
    <property type="entry name" value="PP2C-like"/>
    <property type="match status" value="1"/>
</dbReference>
<dbReference type="InterPro" id="IPR036457">
    <property type="entry name" value="PPM-type-like_dom_sf"/>
</dbReference>
<dbReference type="EMBL" id="BAAACG010000016">
    <property type="protein sequence ID" value="GAA0745252.1"/>
    <property type="molecule type" value="Genomic_DNA"/>
</dbReference>
<keyword evidence="1" id="KW-0378">Hydrolase</keyword>
<keyword evidence="2" id="KW-0472">Membrane</keyword>
<dbReference type="Proteomes" id="UP001501510">
    <property type="component" value="Unassembled WGS sequence"/>
</dbReference>
<protein>
    <submittedName>
        <fullName evidence="4">Stage II sporulation protein E</fullName>
    </submittedName>
</protein>
<evidence type="ECO:0000259" key="3">
    <source>
        <dbReference type="SMART" id="SM00331"/>
    </source>
</evidence>
<proteinExistence type="predicted"/>
<feature type="transmembrane region" description="Helical" evidence="2">
    <location>
        <begin position="121"/>
        <end position="138"/>
    </location>
</feature>
<organism evidence="4 5">
    <name type="scientific">Clostridium oceanicum</name>
    <dbReference type="NCBI Taxonomy" id="1543"/>
    <lineage>
        <taxon>Bacteria</taxon>
        <taxon>Bacillati</taxon>
        <taxon>Bacillota</taxon>
        <taxon>Clostridia</taxon>
        <taxon>Eubacteriales</taxon>
        <taxon>Clostridiaceae</taxon>
        <taxon>Clostridium</taxon>
    </lineage>
</organism>
<keyword evidence="5" id="KW-1185">Reference proteome</keyword>
<feature type="transmembrane region" description="Helical" evidence="2">
    <location>
        <begin position="293"/>
        <end position="309"/>
    </location>
</feature>
<comment type="caution">
    <text evidence="4">The sequence shown here is derived from an EMBL/GenBank/DDBJ whole genome shotgun (WGS) entry which is preliminary data.</text>
</comment>
<evidence type="ECO:0000313" key="4">
    <source>
        <dbReference type="EMBL" id="GAA0745252.1"/>
    </source>
</evidence>
<sequence>MQYGAEVSPYQRTKKVDKHKKKNALSFNYILGITLYFVSALLISRVKFINLMAPFGIAFLLAVSFQKEYKYVLFSAFGTLIGYVSLYNSIKDLPIYITIIGTILTARYISKNIKNTKTITIMYIVIFSELVLYKAFILNLSINISLLNSIFEIACLFPIYFIINYSIICFRDINTMHLYSNEEIISMAITLALAVSGTWGISINNVSLRNFIALTLIVIIGYVKGSTSAAAIGIAMGAIVGLGSKDMLTFISVYGLCGLIAGTFKDTGKLITGTAYIIGFCVLKFYSNIGNEFKIIEALLGLIVFWAIPKKIYRKLEVELDAQKKRENIQDNQIGKIKSLVNDKLENFSDILFNVGDVLAKLAENQKLAMKGKSDSLVQNLADRVCSNCNMRNVCWKKETYYTYNALAELIENYQDNKKGIPNELQKKCVKRTQMIKNTKELTNNFIVNEMWQKRLGECRQVLSSQMNNMGSAVKEIIDDFDERIKFSNLIDNNIRRILNKNDIKYKDVFCYNDEKNRLIISLSMDICGGRQICSKEILPLINKVTNKLMRIRDDGCNIDKEKEGCRVVFEETPKYHVKAFGNTLCKDGERYNGDSYVFEKLKDGNFISIISDGMGSGPEAGKESTAVVELIQKFTEAGFSKMTAINTINSIMGIKFSEDEKFSTVDLTNIDLYEGKIDFMKVGSVASFIKREEAVEVIKSKTLPIGVLDKVDVDIENRDIKNGDIIVMISDGVLDYEAKSAGKVDWILNYLRETDCIDPEKLCKKLINQVKKLSNGKVKDDVSIVVQKVYSLY</sequence>
<dbReference type="InterPro" id="IPR014221">
    <property type="entry name" value="SpoII_E"/>
</dbReference>
<evidence type="ECO:0000256" key="1">
    <source>
        <dbReference type="ARBA" id="ARBA00022801"/>
    </source>
</evidence>
<dbReference type="InterPro" id="IPR001932">
    <property type="entry name" value="PPM-type_phosphatase-like_dom"/>
</dbReference>
<dbReference type="InterPro" id="IPR052016">
    <property type="entry name" value="Bact_Sigma-Reg"/>
</dbReference>
<dbReference type="Pfam" id="PF19732">
    <property type="entry name" value="SpoIIE_N"/>
    <property type="match status" value="1"/>
</dbReference>
<feature type="transmembrane region" description="Helical" evidence="2">
    <location>
        <begin position="144"/>
        <end position="163"/>
    </location>
</feature>
<dbReference type="PANTHER" id="PTHR43156">
    <property type="entry name" value="STAGE II SPORULATION PROTEIN E-RELATED"/>
    <property type="match status" value="1"/>
</dbReference>
<dbReference type="NCBIfam" id="TIGR02865">
    <property type="entry name" value="spore_II_E"/>
    <property type="match status" value="1"/>
</dbReference>
<dbReference type="Pfam" id="PF07228">
    <property type="entry name" value="SpoIIE"/>
    <property type="match status" value="1"/>
</dbReference>
<accession>A0ABP3V1A4</accession>
<feature type="transmembrane region" description="Helical" evidence="2">
    <location>
        <begin position="184"/>
        <end position="205"/>
    </location>
</feature>
<evidence type="ECO:0000256" key="2">
    <source>
        <dbReference type="SAM" id="Phobius"/>
    </source>
</evidence>
<dbReference type="InterPro" id="IPR045768">
    <property type="entry name" value="SpoIIE_N"/>
</dbReference>
<feature type="transmembrane region" description="Helical" evidence="2">
    <location>
        <begin position="48"/>
        <end position="64"/>
    </location>
</feature>
<feature type="transmembrane region" description="Helical" evidence="2">
    <location>
        <begin position="71"/>
        <end position="87"/>
    </location>
</feature>
<dbReference type="Gene3D" id="3.60.40.10">
    <property type="entry name" value="PPM-type phosphatase domain"/>
    <property type="match status" value="1"/>
</dbReference>
<keyword evidence="2" id="KW-1133">Transmembrane helix</keyword>
<dbReference type="RefSeq" id="WP_343763060.1">
    <property type="nucleotide sequence ID" value="NZ_BAAACG010000016.1"/>
</dbReference>
<name>A0ABP3V1A4_9CLOT</name>
<gene>
    <name evidence="4" type="primary">spoIIE</name>
    <name evidence="4" type="ORF">GCM10008906_31260</name>
</gene>
<dbReference type="PANTHER" id="PTHR43156:SF2">
    <property type="entry name" value="STAGE II SPORULATION PROTEIN E"/>
    <property type="match status" value="1"/>
</dbReference>
<dbReference type="SMART" id="SM00331">
    <property type="entry name" value="PP2C_SIG"/>
    <property type="match status" value="1"/>
</dbReference>
<reference evidence="5" key="1">
    <citation type="journal article" date="2019" name="Int. J. Syst. Evol. Microbiol.">
        <title>The Global Catalogue of Microorganisms (GCM) 10K type strain sequencing project: providing services to taxonomists for standard genome sequencing and annotation.</title>
        <authorList>
            <consortium name="The Broad Institute Genomics Platform"/>
            <consortium name="The Broad Institute Genome Sequencing Center for Infectious Disease"/>
            <person name="Wu L."/>
            <person name="Ma J."/>
        </authorList>
    </citation>
    <scope>NUCLEOTIDE SEQUENCE [LARGE SCALE GENOMIC DNA]</scope>
    <source>
        <strain evidence="5">JCM 1407</strain>
    </source>
</reference>
<feature type="transmembrane region" description="Helical" evidence="2">
    <location>
        <begin position="211"/>
        <end position="240"/>
    </location>
</feature>
<keyword evidence="2" id="KW-0812">Transmembrane</keyword>
<evidence type="ECO:0000313" key="5">
    <source>
        <dbReference type="Proteomes" id="UP001501510"/>
    </source>
</evidence>
<feature type="transmembrane region" description="Helical" evidence="2">
    <location>
        <begin position="24"/>
        <end position="42"/>
    </location>
</feature>
<feature type="domain" description="PPM-type phosphatase" evidence="3">
    <location>
        <begin position="577"/>
        <end position="790"/>
    </location>
</feature>